<evidence type="ECO:0000313" key="2">
    <source>
        <dbReference type="EMBL" id="MYL64282.1"/>
    </source>
</evidence>
<dbReference type="InterPro" id="IPR011041">
    <property type="entry name" value="Quinoprot_gluc/sorb_DH_b-prop"/>
</dbReference>
<dbReference type="InterPro" id="IPR011042">
    <property type="entry name" value="6-blade_b-propeller_TolB-like"/>
</dbReference>
<reference evidence="2 3" key="1">
    <citation type="submission" date="2019-11" db="EMBL/GenBank/DDBJ databases">
        <title>Genome sequences of 17 halophilic strains isolated from different environments.</title>
        <authorList>
            <person name="Furrow R.E."/>
        </authorList>
    </citation>
    <scope>NUCLEOTIDE SEQUENCE [LARGE SCALE GENOMIC DNA]</scope>
    <source>
        <strain evidence="2 3">22506_14_FS</strain>
    </source>
</reference>
<gene>
    <name evidence="2" type="ORF">GLW07_13065</name>
</gene>
<dbReference type="EMBL" id="WMEY01000003">
    <property type="protein sequence ID" value="MYL64282.1"/>
    <property type="molecule type" value="Genomic_DNA"/>
</dbReference>
<dbReference type="Gene3D" id="2.120.10.30">
    <property type="entry name" value="TolB, C-terminal domain"/>
    <property type="match status" value="1"/>
</dbReference>
<organism evidence="2 3">
    <name type="scientific">Guptibacillus hwajinpoensis</name>
    <dbReference type="NCBI Taxonomy" id="208199"/>
    <lineage>
        <taxon>Bacteria</taxon>
        <taxon>Bacillati</taxon>
        <taxon>Bacillota</taxon>
        <taxon>Bacilli</taxon>
        <taxon>Bacillales</taxon>
        <taxon>Guptibacillaceae</taxon>
        <taxon>Guptibacillus</taxon>
    </lineage>
</organism>
<dbReference type="PANTHER" id="PTHR19328:SF13">
    <property type="entry name" value="HIPL1 PROTEIN"/>
    <property type="match status" value="1"/>
</dbReference>
<dbReference type="Pfam" id="PF07995">
    <property type="entry name" value="GSDH"/>
    <property type="match status" value="1"/>
</dbReference>
<sequence length="350" mass="38950">MVRIMGVIGVFLILVACSSHEPNDRSDEHVAEENHAEETFIENLDVPWEITRSEGTFYLTERSGMVANVTNRLERQSVQLSKAIHSEGEGGLLGLALAEDFPESQTAFLYHTYLEDSKTLNRVVKVELIEGVWTETDELLSNIPGSQFHNGGRVKLGPDGMLYITTGDAGEPDLAQNKESLAGKILRMDLEGNVPEDNPFKDSYVYSYGHRNPQGLAWNDEGQLFSSEHGQSAHDEINQIDPGNNYGWPVIEGDEVADGMTQPLYHSGNDTWAPSGMVFWNDQLYVACLRGEAIRSFQLKGQGTTVVKEGIGRVRSLFLDEENLYAITNNKDGRGDPVKEDDRMIKVNVE</sequence>
<name>A0A845F017_9BACL</name>
<evidence type="ECO:0000259" key="1">
    <source>
        <dbReference type="Pfam" id="PF07995"/>
    </source>
</evidence>
<dbReference type="Proteomes" id="UP000447833">
    <property type="component" value="Unassembled WGS sequence"/>
</dbReference>
<dbReference type="InterPro" id="IPR012938">
    <property type="entry name" value="Glc/Sorbosone_DH"/>
</dbReference>
<proteinExistence type="predicted"/>
<protein>
    <submittedName>
        <fullName evidence="2">Quinoprotein glucose dehydrogenase</fullName>
    </submittedName>
</protein>
<evidence type="ECO:0000313" key="3">
    <source>
        <dbReference type="Proteomes" id="UP000447833"/>
    </source>
</evidence>
<dbReference type="SUPFAM" id="SSF50952">
    <property type="entry name" value="Soluble quinoprotein glucose dehydrogenase"/>
    <property type="match status" value="1"/>
</dbReference>
<feature type="domain" description="Glucose/Sorbosone dehydrogenase" evidence="1">
    <location>
        <begin position="44"/>
        <end position="334"/>
    </location>
</feature>
<dbReference type="PROSITE" id="PS51257">
    <property type="entry name" value="PROKAR_LIPOPROTEIN"/>
    <property type="match status" value="1"/>
</dbReference>
<dbReference type="PANTHER" id="PTHR19328">
    <property type="entry name" value="HEDGEHOG-INTERACTING PROTEIN"/>
    <property type="match status" value="1"/>
</dbReference>
<dbReference type="AlphaFoldDB" id="A0A845F017"/>
<accession>A0A845F017</accession>
<comment type="caution">
    <text evidence="2">The sequence shown here is derived from an EMBL/GenBank/DDBJ whole genome shotgun (WGS) entry which is preliminary data.</text>
</comment>